<dbReference type="EMBL" id="BQXS01012312">
    <property type="protein sequence ID" value="GKT21341.1"/>
    <property type="molecule type" value="Genomic_DNA"/>
</dbReference>
<feature type="coiled-coil region" evidence="1">
    <location>
        <begin position="1"/>
        <end position="115"/>
    </location>
</feature>
<proteinExistence type="predicted"/>
<accession>A0ABQ5JXH6</accession>
<feature type="region of interest" description="Disordered" evidence="2">
    <location>
        <begin position="124"/>
        <end position="150"/>
    </location>
</feature>
<comment type="caution">
    <text evidence="3">The sequence shown here is derived from an EMBL/GenBank/DDBJ whole genome shotgun (WGS) entry which is preliminary data.</text>
</comment>
<feature type="region of interest" description="Disordered" evidence="2">
    <location>
        <begin position="494"/>
        <end position="564"/>
    </location>
</feature>
<feature type="compositionally biased region" description="Basic and acidic residues" evidence="2">
    <location>
        <begin position="127"/>
        <end position="136"/>
    </location>
</feature>
<feature type="coiled-coil region" evidence="1">
    <location>
        <begin position="301"/>
        <end position="328"/>
    </location>
</feature>
<feature type="region of interest" description="Disordered" evidence="2">
    <location>
        <begin position="261"/>
        <end position="286"/>
    </location>
</feature>
<gene>
    <name evidence="3" type="ORF">ADUPG1_011876</name>
</gene>
<organism evidence="3 4">
    <name type="scientific">Aduncisulcus paluster</name>
    <dbReference type="NCBI Taxonomy" id="2918883"/>
    <lineage>
        <taxon>Eukaryota</taxon>
        <taxon>Metamonada</taxon>
        <taxon>Carpediemonas-like organisms</taxon>
        <taxon>Aduncisulcus</taxon>
    </lineage>
</organism>
<dbReference type="Proteomes" id="UP001057375">
    <property type="component" value="Unassembled WGS sequence"/>
</dbReference>
<sequence length="605" mass="69287">MVDTKELKKKVKELEKKLEEKREALTSVIDSTSKNTHIIENLREELNEAKTQVKAAEERISVLLEENEVLKQNIGEIEEEKQGLIVIIREAHSQIEKLMAENERATKYISSLKHQKYEQEMLSMTHQDGEESDTSKGSRRPSVNFEPGELEGKIDPITGVFLPKSLLASHDIINDLNQKLVRKEEEFTQLSIERVEQTNQLREKIALLSSENGELKDLVRDMKSTISRMETDNQRDRVLFDSMQKELEDMRSRNMEMDKIQGDQAQSMSRGVSRTSDRITETDMGSSTTPMNFVIAASKDKAEYDKIIEEYEKVVNTLKKRVRKLERGEAGLPEAVSENHKLTKKLKDRDREVAKYKNFASTTEKLHRECIVELDWWRSSHPRITPPESFIASQAARRCVSETLLNDMEHELTLSRNRLYEMSEEVKQKQLEIEEASMIIQKLYAMIENIQEKIDANYAFETETTQTIHQVQEMLRASKKEQVRNRRASVDYGSATFGTGVGLQDSSSEGEYMGPGPSARMMESDRYGRGGYPGSGEMSSYADGMSSPRKTSRRTSRRDRQESQVLRGMKSMFDGLTKVLSNILQAQTQKSSQEGVQISRLLTNG</sequence>
<keyword evidence="4" id="KW-1185">Reference proteome</keyword>
<protein>
    <submittedName>
        <fullName evidence="3">Uncharacterized protein</fullName>
    </submittedName>
</protein>
<keyword evidence="1" id="KW-0175">Coiled coil</keyword>
<feature type="compositionally biased region" description="Polar residues" evidence="2">
    <location>
        <begin position="263"/>
        <end position="274"/>
    </location>
</feature>
<feature type="non-terminal residue" evidence="3">
    <location>
        <position position="605"/>
    </location>
</feature>
<evidence type="ECO:0000256" key="2">
    <source>
        <dbReference type="SAM" id="MobiDB-lite"/>
    </source>
</evidence>
<evidence type="ECO:0000256" key="1">
    <source>
        <dbReference type="SAM" id="Coils"/>
    </source>
</evidence>
<evidence type="ECO:0000313" key="3">
    <source>
        <dbReference type="EMBL" id="GKT21341.1"/>
    </source>
</evidence>
<name>A0ABQ5JXH6_9EUKA</name>
<reference evidence="3" key="1">
    <citation type="submission" date="2022-03" db="EMBL/GenBank/DDBJ databases">
        <title>Draft genome sequence of Aduncisulcus paluster, a free-living microaerophilic Fornicata.</title>
        <authorList>
            <person name="Yuyama I."/>
            <person name="Kume K."/>
            <person name="Tamura T."/>
            <person name="Inagaki Y."/>
            <person name="Hashimoto T."/>
        </authorList>
    </citation>
    <scope>NUCLEOTIDE SEQUENCE</scope>
    <source>
        <strain evidence="3">NY0171</strain>
    </source>
</reference>
<evidence type="ECO:0000313" key="4">
    <source>
        <dbReference type="Proteomes" id="UP001057375"/>
    </source>
</evidence>